<accession>A0A8S5PTF4</accession>
<name>A0A8S5PTF4_9CAUD</name>
<protein>
    <submittedName>
        <fullName evidence="1">Uncharacterized protein</fullName>
    </submittedName>
</protein>
<organism evidence="1">
    <name type="scientific">Siphoviridae sp. ctGuJ10</name>
    <dbReference type="NCBI Taxonomy" id="2825418"/>
    <lineage>
        <taxon>Viruses</taxon>
        <taxon>Duplodnaviria</taxon>
        <taxon>Heunggongvirae</taxon>
        <taxon>Uroviricota</taxon>
        <taxon>Caudoviricetes</taxon>
    </lineage>
</organism>
<dbReference type="EMBL" id="BK015503">
    <property type="protein sequence ID" value="DAE10146.1"/>
    <property type="molecule type" value="Genomic_DNA"/>
</dbReference>
<evidence type="ECO:0000313" key="1">
    <source>
        <dbReference type="EMBL" id="DAE10146.1"/>
    </source>
</evidence>
<proteinExistence type="predicted"/>
<reference evidence="1" key="1">
    <citation type="journal article" date="2021" name="Proc. Natl. Acad. Sci. U.S.A.">
        <title>A Catalog of Tens of Thousands of Viruses from Human Metagenomes Reveals Hidden Associations with Chronic Diseases.</title>
        <authorList>
            <person name="Tisza M.J."/>
            <person name="Buck C.B."/>
        </authorList>
    </citation>
    <scope>NUCLEOTIDE SEQUENCE</scope>
    <source>
        <strain evidence="1">CtGuJ10</strain>
    </source>
</reference>
<sequence length="36" mass="4088">MLSKYFSNLTISLTIIGLVLSAPPLPYTYIIYVIRI</sequence>